<evidence type="ECO:0000313" key="4">
    <source>
        <dbReference type="Proteomes" id="UP001596494"/>
    </source>
</evidence>
<gene>
    <name evidence="3" type="ORF">ACFQMN_07220</name>
</gene>
<dbReference type="InterPro" id="IPR046350">
    <property type="entry name" value="Cystatin_sf"/>
</dbReference>
<keyword evidence="1" id="KW-0812">Transmembrane</keyword>
<accession>A0ABW2K382</accession>
<dbReference type="RefSeq" id="WP_289214288.1">
    <property type="nucleotide sequence ID" value="NZ_JAPVRC010000001.1"/>
</dbReference>
<evidence type="ECO:0000313" key="3">
    <source>
        <dbReference type="EMBL" id="MFC7320667.1"/>
    </source>
</evidence>
<dbReference type="Proteomes" id="UP001596494">
    <property type="component" value="Unassembled WGS sequence"/>
</dbReference>
<comment type="caution">
    <text evidence="3">The sequence shown here is derived from an EMBL/GenBank/DDBJ whole genome shotgun (WGS) entry which is preliminary data.</text>
</comment>
<feature type="domain" description="Cell wall elongation regulator TseB-like" evidence="2">
    <location>
        <begin position="53"/>
        <end position="97"/>
    </location>
</feature>
<name>A0ABW2K382_9BACI</name>
<keyword evidence="1" id="KW-1133">Transmembrane helix</keyword>
<reference evidence="4" key="1">
    <citation type="journal article" date="2019" name="Int. J. Syst. Evol. Microbiol.">
        <title>The Global Catalogue of Microorganisms (GCM) 10K type strain sequencing project: providing services to taxonomists for standard genome sequencing and annotation.</title>
        <authorList>
            <consortium name="The Broad Institute Genomics Platform"/>
            <consortium name="The Broad Institute Genome Sequencing Center for Infectious Disease"/>
            <person name="Wu L."/>
            <person name="Ma J."/>
        </authorList>
    </citation>
    <scope>NUCLEOTIDE SEQUENCE [LARGE SCALE GENOMIC DNA]</scope>
    <source>
        <strain evidence="4">CCUG 73951</strain>
    </source>
</reference>
<dbReference type="InterPro" id="IPR041401">
    <property type="entry name" value="TseB-like_dom"/>
</dbReference>
<proteinExistence type="predicted"/>
<keyword evidence="4" id="KW-1185">Reference proteome</keyword>
<keyword evidence="1" id="KW-0472">Membrane</keyword>
<sequence length="178" mass="20436">MKMIETQPSSRFTVPKWVRWVLVTLGVLLIIFIGVLTWMYLHIEDSRTSQFAEASNFAESEGLLTDVKEVARYNGEFPVYIAFGENSDGVETYVFINLAEKEEMTSIPKEDMISESTAVANGAQCTGCEFIDVQLAYEENRPVWEVTYTDESSRYVFEYLDVENGEEVQRFAFRQTQS</sequence>
<dbReference type="EMBL" id="JBHTBY010000006">
    <property type="protein sequence ID" value="MFC7320667.1"/>
    <property type="molecule type" value="Genomic_DNA"/>
</dbReference>
<dbReference type="SUPFAM" id="SSF54403">
    <property type="entry name" value="Cystatin/monellin"/>
    <property type="match status" value="2"/>
</dbReference>
<organism evidence="3 4">
    <name type="scientific">Halobacillus campisalis</name>
    <dbReference type="NCBI Taxonomy" id="435909"/>
    <lineage>
        <taxon>Bacteria</taxon>
        <taxon>Bacillati</taxon>
        <taxon>Bacillota</taxon>
        <taxon>Bacilli</taxon>
        <taxon>Bacillales</taxon>
        <taxon>Bacillaceae</taxon>
        <taxon>Halobacillus</taxon>
    </lineage>
</organism>
<protein>
    <submittedName>
        <fullName evidence="3">DUF5590 domain-containing protein</fullName>
    </submittedName>
</protein>
<dbReference type="Gene3D" id="3.10.450.40">
    <property type="match status" value="2"/>
</dbReference>
<evidence type="ECO:0000259" key="2">
    <source>
        <dbReference type="Pfam" id="PF17881"/>
    </source>
</evidence>
<evidence type="ECO:0000256" key="1">
    <source>
        <dbReference type="SAM" id="Phobius"/>
    </source>
</evidence>
<dbReference type="Pfam" id="PF17881">
    <property type="entry name" value="TseB"/>
    <property type="match status" value="1"/>
</dbReference>
<feature type="transmembrane region" description="Helical" evidence="1">
    <location>
        <begin position="20"/>
        <end position="41"/>
    </location>
</feature>